<dbReference type="RefSeq" id="WP_010742219.1">
    <property type="nucleotide sequence ID" value="NZ_KB946251.1"/>
</dbReference>
<evidence type="ECO:0000256" key="1">
    <source>
        <dbReference type="ARBA" id="ARBA00023015"/>
    </source>
</evidence>
<feature type="domain" description="Mga helix-turn-helix" evidence="3">
    <location>
        <begin position="89"/>
        <end position="172"/>
    </location>
</feature>
<dbReference type="PANTHER" id="PTHR30185">
    <property type="entry name" value="CRYPTIC BETA-GLUCOSIDE BGL OPERON ANTITERMINATOR"/>
    <property type="match status" value="1"/>
</dbReference>
<dbReference type="STRING" id="71451.RV07_GL002839"/>
<keyword evidence="1" id="KW-0805">Transcription regulation</keyword>
<gene>
    <name evidence="5" type="ORF">I585_02605</name>
    <name evidence="4" type="ORF">UAI_03423</name>
</gene>
<dbReference type="InterPro" id="IPR007737">
    <property type="entry name" value="Mga_HTH"/>
</dbReference>
<protein>
    <recommendedName>
        <fullName evidence="3">Mga helix-turn-helix domain-containing protein</fullName>
    </recommendedName>
</protein>
<reference evidence="5 7" key="2">
    <citation type="submission" date="2013-03" db="EMBL/GenBank/DDBJ databases">
        <title>The Genome Sequence of Enterococcus malodoratus ATCC_43197 (PacBio/Illumina hybrid assembly).</title>
        <authorList>
            <consortium name="The Broad Institute Genomics Platform"/>
            <consortium name="The Broad Institute Genome Sequencing Center for Infectious Disease"/>
            <person name="Earl A."/>
            <person name="Russ C."/>
            <person name="Gilmore M."/>
            <person name="Surin D."/>
            <person name="Walker B."/>
            <person name="Young S."/>
            <person name="Zeng Q."/>
            <person name="Gargeya S."/>
            <person name="Fitzgerald M."/>
            <person name="Haas B."/>
            <person name="Abouelleil A."/>
            <person name="Allen A.W."/>
            <person name="Alvarado L."/>
            <person name="Arachchi H.M."/>
            <person name="Berlin A.M."/>
            <person name="Chapman S.B."/>
            <person name="Gainer-Dewar J."/>
            <person name="Goldberg J."/>
            <person name="Griggs A."/>
            <person name="Gujja S."/>
            <person name="Hansen M."/>
            <person name="Howarth C."/>
            <person name="Imamovic A."/>
            <person name="Ireland A."/>
            <person name="Larimer J."/>
            <person name="McCowan C."/>
            <person name="Murphy C."/>
            <person name="Pearson M."/>
            <person name="Poon T.W."/>
            <person name="Priest M."/>
            <person name="Roberts A."/>
            <person name="Saif S."/>
            <person name="Shea T."/>
            <person name="Sisk P."/>
            <person name="Sykes S."/>
            <person name="Wortman J."/>
            <person name="Nusbaum C."/>
            <person name="Birren B."/>
        </authorList>
    </citation>
    <scope>NUCLEOTIDE SEQUENCE [LARGE SCALE GENOMIC DNA]</scope>
    <source>
        <strain evidence="5 7">ATCC 43197</strain>
    </source>
</reference>
<dbReference type="InterPro" id="IPR050661">
    <property type="entry name" value="BglG_antiterminators"/>
</dbReference>
<evidence type="ECO:0000313" key="4">
    <source>
        <dbReference type="EMBL" id="EOH74354.1"/>
    </source>
</evidence>
<comment type="caution">
    <text evidence="4">The sequence shown here is derived from an EMBL/GenBank/DDBJ whole genome shotgun (WGS) entry which is preliminary data.</text>
</comment>
<dbReference type="Proteomes" id="UP000014148">
    <property type="component" value="Unassembled WGS sequence"/>
</dbReference>
<keyword evidence="2" id="KW-0804">Transcription</keyword>
<dbReference type="Proteomes" id="UP000013783">
    <property type="component" value="Unassembled WGS sequence"/>
</dbReference>
<dbReference type="InterPro" id="IPR036388">
    <property type="entry name" value="WH-like_DNA-bd_sf"/>
</dbReference>
<evidence type="ECO:0000313" key="7">
    <source>
        <dbReference type="Proteomes" id="UP000014148"/>
    </source>
</evidence>
<dbReference type="EMBL" id="ASWA01000003">
    <property type="protein sequence ID" value="EOT67084.1"/>
    <property type="molecule type" value="Genomic_DNA"/>
</dbReference>
<reference evidence="4 6" key="1">
    <citation type="submission" date="2013-02" db="EMBL/GenBank/DDBJ databases">
        <title>The Genome Sequence of Enterococcus malodoratus ATCC_43197.</title>
        <authorList>
            <consortium name="The Broad Institute Genome Sequencing Platform"/>
            <consortium name="The Broad Institute Genome Sequencing Center for Infectious Disease"/>
            <person name="Earl A.M."/>
            <person name="Gilmore M.S."/>
            <person name="Lebreton F."/>
            <person name="Walker B."/>
            <person name="Young S.K."/>
            <person name="Zeng Q."/>
            <person name="Gargeya S."/>
            <person name="Fitzgerald M."/>
            <person name="Haas B."/>
            <person name="Abouelleil A."/>
            <person name="Alvarado L."/>
            <person name="Arachchi H.M."/>
            <person name="Berlin A.M."/>
            <person name="Chapman S.B."/>
            <person name="Dewar J."/>
            <person name="Goldberg J."/>
            <person name="Griggs A."/>
            <person name="Gujja S."/>
            <person name="Hansen M."/>
            <person name="Howarth C."/>
            <person name="Imamovic A."/>
            <person name="Larimer J."/>
            <person name="McCowan C."/>
            <person name="Murphy C."/>
            <person name="Neiman D."/>
            <person name="Pearson M."/>
            <person name="Priest M."/>
            <person name="Roberts A."/>
            <person name="Saif S."/>
            <person name="Shea T."/>
            <person name="Sisk P."/>
            <person name="Sykes S."/>
            <person name="Wortman J."/>
            <person name="Nusbaum C."/>
            <person name="Birren B."/>
        </authorList>
    </citation>
    <scope>NUCLEOTIDE SEQUENCE [LARGE SCALE GENOMIC DNA]</scope>
    <source>
        <strain evidence="4 6">ATCC 43197</strain>
    </source>
</reference>
<organism evidence="4 6">
    <name type="scientific">Enterococcus malodoratus ATCC 43197</name>
    <dbReference type="NCBI Taxonomy" id="1158601"/>
    <lineage>
        <taxon>Bacteria</taxon>
        <taxon>Bacillati</taxon>
        <taxon>Bacillota</taxon>
        <taxon>Bacilli</taxon>
        <taxon>Lactobacillales</taxon>
        <taxon>Enterococcaceae</taxon>
        <taxon>Enterococcus</taxon>
    </lineage>
</organism>
<dbReference type="eggNOG" id="COG3711">
    <property type="taxonomic scope" value="Bacteria"/>
</dbReference>
<evidence type="ECO:0000313" key="6">
    <source>
        <dbReference type="Proteomes" id="UP000013783"/>
    </source>
</evidence>
<dbReference type="PATRIC" id="fig|1158601.3.peg.3397"/>
<proteinExistence type="predicted"/>
<evidence type="ECO:0000256" key="2">
    <source>
        <dbReference type="ARBA" id="ARBA00023163"/>
    </source>
</evidence>
<evidence type="ECO:0000313" key="5">
    <source>
        <dbReference type="EMBL" id="EOT67084.1"/>
    </source>
</evidence>
<dbReference type="EMBL" id="AJAK01000022">
    <property type="protein sequence ID" value="EOH74354.1"/>
    <property type="molecule type" value="Genomic_DNA"/>
</dbReference>
<dbReference type="Gene3D" id="1.10.10.10">
    <property type="entry name" value="Winged helix-like DNA-binding domain superfamily/Winged helix DNA-binding domain"/>
    <property type="match status" value="1"/>
</dbReference>
<dbReference type="AlphaFoldDB" id="R2REE6"/>
<keyword evidence="7" id="KW-1185">Reference proteome</keyword>
<accession>R2REE6</accession>
<evidence type="ECO:0000259" key="3">
    <source>
        <dbReference type="Pfam" id="PF05043"/>
    </source>
</evidence>
<sequence>MKARKKDFFEELFDRGTFLQRRMVLLLSKTNGRWVSRQWISDSLGISKHTTVGVLNELQEKIENLNTSQFSFQLSKGKGVRLFIKRDADVYQLVTEIVKECSTVKLLEALITDEFENVRHYALKYFISESTVRRDLSKVQPLLDRYGIEISRESFQLIGEEYQIRMFLVIFFWSIYRGNSWPFPHIDEERVEQFVDHMLDSGFTVYPNIPYAYKKQLAYIFAEAIIRTRKGHILKMPQPLEDQITTNTLYSGFKEIMTSEHGVINTRDSEIPFFFLVWVSMSKTIDVFKEPLVDELMRQQAAQQTQIYAATELMVTRFQKEFFPIKEEDLWRFRSYILSAHFFAKYFKGFNTDMTGNTYKAIFKERYPQLIKKTRAFVERLYEESANPIFLELDFLLIPYLKNILFLADPCRYEVPISILVESDMPSLMTKNFIRQLSGYFNYLYNLSINDVFETTETNVDILLTTSTLKDMTSVYPEAQIVVVGKSLLMNDLERINEVLEQVATKKQDESN</sequence>
<dbReference type="Pfam" id="PF05043">
    <property type="entry name" value="Mga"/>
    <property type="match status" value="1"/>
</dbReference>
<name>R2REE6_9ENTE</name>
<dbReference type="OrthoDB" id="2365732at2"/>
<dbReference type="PANTHER" id="PTHR30185:SF13">
    <property type="entry name" value="LICABCH OPERON REGULATOR-RELATED"/>
    <property type="match status" value="1"/>
</dbReference>